<reference evidence="1 2" key="1">
    <citation type="submission" date="2020-08" db="EMBL/GenBank/DDBJ databases">
        <title>Genomic Encyclopedia of Type Strains, Phase IV (KMG-IV): sequencing the most valuable type-strain genomes for metagenomic binning, comparative biology and taxonomic classification.</title>
        <authorList>
            <person name="Goeker M."/>
        </authorList>
    </citation>
    <scope>NUCLEOTIDE SEQUENCE [LARGE SCALE GENOMIC DNA]</scope>
    <source>
        <strain evidence="1 2">DSM 2163</strain>
    </source>
</reference>
<dbReference type="Proteomes" id="UP000583454">
    <property type="component" value="Unassembled WGS sequence"/>
</dbReference>
<evidence type="ECO:0008006" key="3">
    <source>
        <dbReference type="Google" id="ProtNLM"/>
    </source>
</evidence>
<dbReference type="RefSeq" id="WP_183574319.1">
    <property type="nucleotide sequence ID" value="NZ_JACHOP010000057.1"/>
</dbReference>
<proteinExistence type="predicted"/>
<gene>
    <name evidence="1" type="ORF">HNR00_005155</name>
</gene>
<organism evidence="1 2">
    <name type="scientific">Methylorubrum rhodinum</name>
    <dbReference type="NCBI Taxonomy" id="29428"/>
    <lineage>
        <taxon>Bacteria</taxon>
        <taxon>Pseudomonadati</taxon>
        <taxon>Pseudomonadota</taxon>
        <taxon>Alphaproteobacteria</taxon>
        <taxon>Hyphomicrobiales</taxon>
        <taxon>Methylobacteriaceae</taxon>
        <taxon>Methylorubrum</taxon>
    </lineage>
</organism>
<name>A0A840ZUV3_9HYPH</name>
<evidence type="ECO:0000313" key="2">
    <source>
        <dbReference type="Proteomes" id="UP000583454"/>
    </source>
</evidence>
<dbReference type="EMBL" id="JACHOP010000057">
    <property type="protein sequence ID" value="MBB5760403.1"/>
    <property type="molecule type" value="Genomic_DNA"/>
</dbReference>
<protein>
    <recommendedName>
        <fullName evidence="3">DUF3489 domain-containing protein</fullName>
    </recommendedName>
</protein>
<keyword evidence="2" id="KW-1185">Reference proteome</keyword>
<sequence>MVAETVHTLQAAKSQLLSTIDLIEQALDMLQAPKPEAGVEIEASGGELPIPPPAANEFLTIDEEIVGLVRAHGSLTLNEVKERTPRFSWVQINRRTRTTKDCLVNRGVLVFEASPKPGRLSIAPGFSGDPNPPLSGYIEKIAAADEVAAAS</sequence>
<evidence type="ECO:0000313" key="1">
    <source>
        <dbReference type="EMBL" id="MBB5760403.1"/>
    </source>
</evidence>
<comment type="caution">
    <text evidence="1">The sequence shown here is derived from an EMBL/GenBank/DDBJ whole genome shotgun (WGS) entry which is preliminary data.</text>
</comment>
<dbReference type="AlphaFoldDB" id="A0A840ZUV3"/>
<accession>A0A840ZUV3</accession>